<dbReference type="AlphaFoldDB" id="A0A0H5QZQ9"/>
<proteinExistence type="predicted"/>
<dbReference type="EMBL" id="HACM01007035">
    <property type="protein sequence ID" value="CRZ07477.1"/>
    <property type="molecule type" value="Transcribed_RNA"/>
</dbReference>
<dbReference type="EMBL" id="HACM01007014">
    <property type="protein sequence ID" value="CRZ07456.1"/>
    <property type="molecule type" value="Transcribed_RNA"/>
</dbReference>
<evidence type="ECO:0000256" key="1">
    <source>
        <dbReference type="SAM" id="MobiDB-lite"/>
    </source>
</evidence>
<dbReference type="EMBL" id="HACM01007031">
    <property type="protein sequence ID" value="CRZ07473.1"/>
    <property type="molecule type" value="Transcribed_RNA"/>
</dbReference>
<dbReference type="EMBL" id="HACM01007029">
    <property type="protein sequence ID" value="CRZ07471.1"/>
    <property type="molecule type" value="Transcribed_RNA"/>
</dbReference>
<dbReference type="EMBL" id="HACM01007032">
    <property type="protein sequence ID" value="CRZ07474.1"/>
    <property type="molecule type" value="Transcribed_RNA"/>
</dbReference>
<sequence>GNSRAATPRHLTFNSSPSPFRKSAPFDITFLLTLFCIKCGMPQGACAVQCPSNLAVVRQTVQQAIEEMKQTNAEVGRSRANTRRGAPPAPKPTPKVNVMAVPYGYDQESHGRLNSTRFPPSTSCF</sequence>
<evidence type="ECO:0000313" key="2">
    <source>
        <dbReference type="EMBL" id="CRZ07468.1"/>
    </source>
</evidence>
<dbReference type="EMBL" id="HACM01007013">
    <property type="protein sequence ID" value="CRZ07455.1"/>
    <property type="molecule type" value="Transcribed_RNA"/>
</dbReference>
<accession>A0A0H5QZQ9</accession>
<protein>
    <submittedName>
        <fullName evidence="2">Uncharacterized protein</fullName>
    </submittedName>
</protein>
<reference evidence="2" key="1">
    <citation type="submission" date="2015-04" db="EMBL/GenBank/DDBJ databases">
        <title>The genome sequence of the plant pathogenic Rhizarian Plasmodiophora brassicae reveals insights in its biotrophic life cycle and the origin of chitin synthesis.</title>
        <authorList>
            <person name="Schwelm A."/>
            <person name="Fogelqvist J."/>
            <person name="Knaust A."/>
            <person name="Julke S."/>
            <person name="Lilja T."/>
            <person name="Dhandapani V."/>
            <person name="Bonilla-Rosso G."/>
            <person name="Karlsson M."/>
            <person name="Shevchenko A."/>
            <person name="Choi S.R."/>
            <person name="Kim H.G."/>
            <person name="Park J.Y."/>
            <person name="Lim Y.P."/>
            <person name="Ludwig-Muller J."/>
            <person name="Dixelius C."/>
        </authorList>
    </citation>
    <scope>NUCLEOTIDE SEQUENCE</scope>
    <source>
        <tissue evidence="2">Potato root galls</tissue>
    </source>
</reference>
<feature type="non-terminal residue" evidence="2">
    <location>
        <position position="1"/>
    </location>
</feature>
<name>A0A0H5QZQ9_9EUKA</name>
<organism evidence="2">
    <name type="scientific">Spongospora subterranea</name>
    <dbReference type="NCBI Taxonomy" id="70186"/>
    <lineage>
        <taxon>Eukaryota</taxon>
        <taxon>Sar</taxon>
        <taxon>Rhizaria</taxon>
        <taxon>Endomyxa</taxon>
        <taxon>Phytomyxea</taxon>
        <taxon>Plasmodiophorida</taxon>
        <taxon>Plasmodiophoridae</taxon>
        <taxon>Spongospora</taxon>
    </lineage>
</organism>
<feature type="region of interest" description="Disordered" evidence="1">
    <location>
        <begin position="71"/>
        <end position="96"/>
    </location>
</feature>
<dbReference type="EMBL" id="HACM01007026">
    <property type="protein sequence ID" value="CRZ07468.1"/>
    <property type="molecule type" value="Transcribed_RNA"/>
</dbReference>